<dbReference type="InterPro" id="IPR045567">
    <property type="entry name" value="CofH/MnqC-like_C"/>
</dbReference>
<dbReference type="AlphaFoldDB" id="G7Q7N8"/>
<feature type="binding site" evidence="6 7">
    <location>
        <position position="79"/>
    </location>
    <ligand>
        <name>[4Fe-4S] cluster</name>
        <dbReference type="ChEBI" id="CHEBI:49883"/>
        <note>4Fe-4S-S-AdoMet</note>
    </ligand>
</feature>
<evidence type="ECO:0000256" key="5">
    <source>
        <dbReference type="ARBA" id="ARBA00023014"/>
    </source>
</evidence>
<keyword evidence="6" id="KW-0474">Menaquinone biosynthesis</keyword>
<dbReference type="SFLD" id="SFLDS00029">
    <property type="entry name" value="Radical_SAM"/>
    <property type="match status" value="1"/>
</dbReference>
<dbReference type="SFLD" id="SFLDG01064">
    <property type="entry name" value="F420__menaquinone_cofactor_bio"/>
    <property type="match status" value="1"/>
</dbReference>
<comment type="function">
    <text evidence="6">Radical SAM enzyme that catalyzes the addition of the adenosyl radical to the double bond of 3-[(1-carboxyvinyl)oxy]benzoate, leading to aminodeoxyfutalosine (AFL), a key intermediate in the formation of menaquinone (MK, vitamin K2) from chorismate.</text>
</comment>
<comment type="similarity">
    <text evidence="6">Belongs to the radical SAM superfamily. MqnE family.</text>
</comment>
<dbReference type="GO" id="GO:0102573">
    <property type="term" value="F:aminodeoxyfutalosine synthase activity"/>
    <property type="evidence" value="ECO:0007669"/>
    <property type="project" value="UniProtKB-EC"/>
</dbReference>
<dbReference type="OrthoDB" id="9802027at2"/>
<dbReference type="STRING" id="694327.DFW101_1338"/>
<dbReference type="PIRSF" id="PIRSF004762">
    <property type="entry name" value="CHP00423"/>
    <property type="match status" value="1"/>
</dbReference>
<evidence type="ECO:0000313" key="10">
    <source>
        <dbReference type="EMBL" id="EHJ47347.1"/>
    </source>
</evidence>
<gene>
    <name evidence="6" type="primary">mqnE</name>
    <name evidence="10" type="ORF">DFW101_1338</name>
</gene>
<dbReference type="SFLD" id="SFLDF00343">
    <property type="entry name" value="aminofutalosine_synthase_(mqnE"/>
    <property type="match status" value="1"/>
</dbReference>
<evidence type="ECO:0000313" key="11">
    <source>
        <dbReference type="Proteomes" id="UP000004662"/>
    </source>
</evidence>
<comment type="catalytic activity">
    <reaction evidence="6">
        <text>3-[(1-carboxyvinyl)-oxy]benzoate + S-adenosyl-L-methionine + H2O = 6-amino-6-deoxyfutalosine + hydrogencarbonate + L-methionine + H(+)</text>
        <dbReference type="Rhea" id="RHEA:33075"/>
        <dbReference type="ChEBI" id="CHEBI:15377"/>
        <dbReference type="ChEBI" id="CHEBI:15378"/>
        <dbReference type="ChEBI" id="CHEBI:17544"/>
        <dbReference type="ChEBI" id="CHEBI:57844"/>
        <dbReference type="ChEBI" id="CHEBI:59789"/>
        <dbReference type="ChEBI" id="CHEBI:64286"/>
        <dbReference type="ChEBI" id="CHEBI:76981"/>
        <dbReference type="EC" id="2.5.1.120"/>
    </reaction>
</comment>
<feature type="binding site" evidence="6 7">
    <location>
        <position position="76"/>
    </location>
    <ligand>
        <name>[4Fe-4S] cluster</name>
        <dbReference type="ChEBI" id="CHEBI:49883"/>
        <note>4Fe-4S-S-AdoMet</note>
    </ligand>
</feature>
<dbReference type="GO" id="GO:0044689">
    <property type="term" value="F:7,8-didemethyl-8-hydroxy-5-deazariboflavin synthase activity"/>
    <property type="evidence" value="ECO:0007669"/>
    <property type="project" value="TreeGrafter"/>
</dbReference>
<feature type="binding site" evidence="6 7">
    <location>
        <position position="72"/>
    </location>
    <ligand>
        <name>[4Fe-4S] cluster</name>
        <dbReference type="ChEBI" id="CHEBI:49883"/>
        <note>4Fe-4S-S-AdoMet</note>
    </ligand>
</feature>
<dbReference type="HOGENOM" id="CLU_040406_1_0_7"/>
<dbReference type="InterPro" id="IPR034405">
    <property type="entry name" value="F420"/>
</dbReference>
<evidence type="ECO:0000256" key="3">
    <source>
        <dbReference type="ARBA" id="ARBA00022723"/>
    </source>
</evidence>
<keyword evidence="11" id="KW-1185">Reference proteome</keyword>
<reference evidence="11" key="1">
    <citation type="journal article" date="2015" name="Genome Announc.">
        <title>High-Quality Draft Genome Sequence of Desulfovibrio carbinoliphilus FW-101-2B, an Organic Acid-Oxidizing Sulfate-Reducing Bacterium Isolated from Uranium(VI)-Contaminated Groundwater.</title>
        <authorList>
            <person name="Ramsay B.D."/>
            <person name="Hwang C."/>
            <person name="Woo H.L."/>
            <person name="Carroll S.L."/>
            <person name="Lucas S."/>
            <person name="Han J."/>
            <person name="Lapidus A.L."/>
            <person name="Cheng J.F."/>
            <person name="Goodwin L.A."/>
            <person name="Pitluck S."/>
            <person name="Peters L."/>
            <person name="Chertkov O."/>
            <person name="Held B."/>
            <person name="Detter J.C."/>
            <person name="Han C.S."/>
            <person name="Tapia R."/>
            <person name="Land M.L."/>
            <person name="Hauser L.J."/>
            <person name="Kyrpides N.C."/>
            <person name="Ivanova N.N."/>
            <person name="Mikhailova N."/>
            <person name="Pagani I."/>
            <person name="Woyke T."/>
            <person name="Arkin A.P."/>
            <person name="Dehal P."/>
            <person name="Chivian D."/>
            <person name="Criddle C.S."/>
            <person name="Wu W."/>
            <person name="Chakraborty R."/>
            <person name="Hazen T.C."/>
            <person name="Fields M.W."/>
        </authorList>
    </citation>
    <scope>NUCLEOTIDE SEQUENCE [LARGE SCALE GENOMIC DNA]</scope>
    <source>
        <strain evidence="11">FW-101-2B</strain>
    </source>
</reference>
<dbReference type="Gene3D" id="3.20.20.70">
    <property type="entry name" value="Aldolase class I"/>
    <property type="match status" value="1"/>
</dbReference>
<comment type="cofactor">
    <cofactor evidence="6 7">
        <name>[4Fe-4S] cluster</name>
        <dbReference type="ChEBI" id="CHEBI:49883"/>
    </cofactor>
    <text evidence="6 7">Binds 1 [4Fe-4S] cluster. The cluster is coordinated with 3 cysteines and an exchangeable S-adenosyl-L-methionine.</text>
</comment>
<keyword evidence="4 6" id="KW-0408">Iron</keyword>
<feature type="binding site" evidence="8">
    <location>
        <position position="78"/>
    </location>
    <ligand>
        <name>S-adenosyl-L-methionine</name>
        <dbReference type="ChEBI" id="CHEBI:59789"/>
    </ligand>
</feature>
<dbReference type="InterPro" id="IPR013785">
    <property type="entry name" value="Aldolase_TIM"/>
</dbReference>
<proteinExistence type="inferred from homology"/>
<dbReference type="NCBIfam" id="TIGR00423">
    <property type="entry name" value="CofH family radical SAM protein"/>
    <property type="match status" value="1"/>
</dbReference>
<keyword evidence="2 6" id="KW-0949">S-adenosyl-L-methionine</keyword>
<name>G7Q7N8_9BACT</name>
<feature type="domain" description="Radical SAM core" evidence="9">
    <location>
        <begin position="58"/>
        <end position="292"/>
    </location>
</feature>
<dbReference type="Pfam" id="PF04055">
    <property type="entry name" value="Radical_SAM"/>
    <property type="match status" value="1"/>
</dbReference>
<dbReference type="HAMAP" id="MF_00993">
    <property type="entry name" value="MqnE"/>
    <property type="match status" value="1"/>
</dbReference>
<dbReference type="GO" id="GO:0005506">
    <property type="term" value="F:iron ion binding"/>
    <property type="evidence" value="ECO:0007669"/>
    <property type="project" value="UniProtKB-UniRule"/>
</dbReference>
<dbReference type="GO" id="GO:0051539">
    <property type="term" value="F:4 iron, 4 sulfur cluster binding"/>
    <property type="evidence" value="ECO:0007669"/>
    <property type="project" value="UniProtKB-KW"/>
</dbReference>
<dbReference type="CDD" id="cd01335">
    <property type="entry name" value="Radical_SAM"/>
    <property type="match status" value="1"/>
</dbReference>
<dbReference type="InterPro" id="IPR020050">
    <property type="entry name" value="FO_synthase_su2"/>
</dbReference>
<organism evidence="10 11">
    <name type="scientific">Solidesulfovibrio carbinoliphilus subsp. oakridgensis</name>
    <dbReference type="NCBI Taxonomy" id="694327"/>
    <lineage>
        <taxon>Bacteria</taxon>
        <taxon>Pseudomonadati</taxon>
        <taxon>Thermodesulfobacteriota</taxon>
        <taxon>Desulfovibrionia</taxon>
        <taxon>Desulfovibrionales</taxon>
        <taxon>Desulfovibrionaceae</taxon>
        <taxon>Solidesulfovibrio</taxon>
    </lineage>
</organism>
<evidence type="ECO:0000256" key="4">
    <source>
        <dbReference type="ARBA" id="ARBA00023004"/>
    </source>
</evidence>
<evidence type="ECO:0000256" key="1">
    <source>
        <dbReference type="ARBA" id="ARBA00022485"/>
    </source>
</evidence>
<protein>
    <recommendedName>
        <fullName evidence="6">Aminodeoxyfutalosine synthase</fullName>
        <shortName evidence="6">AFL synthase</shortName>
        <shortName evidence="6">Aminofutalosine synthase</shortName>
        <ecNumber evidence="6">2.5.1.120</ecNumber>
    </recommendedName>
    <alternativeName>
        <fullName evidence="6">Menaquinone biosynthetic enzyme MqnE</fullName>
    </alternativeName>
</protein>
<keyword evidence="1 6" id="KW-0004">4Fe-4S</keyword>
<dbReference type="InterPro" id="IPR022432">
    <property type="entry name" value="MqnE"/>
</dbReference>
<dbReference type="InterPro" id="IPR058240">
    <property type="entry name" value="rSAM_sf"/>
</dbReference>
<evidence type="ECO:0000256" key="8">
    <source>
        <dbReference type="PIRSR" id="PIRSR004762-2"/>
    </source>
</evidence>
<dbReference type="PANTHER" id="PTHR43076:SF7">
    <property type="entry name" value="AMINODEOXYFUTALOSINE SYNTHASE"/>
    <property type="match status" value="1"/>
</dbReference>
<dbReference type="SFLD" id="SFLDG01389">
    <property type="entry name" value="menaquinone_synthsis_involved"/>
    <property type="match status" value="1"/>
</dbReference>
<evidence type="ECO:0000256" key="2">
    <source>
        <dbReference type="ARBA" id="ARBA00022691"/>
    </source>
</evidence>
<dbReference type="SUPFAM" id="SSF102114">
    <property type="entry name" value="Radical SAM enzymes"/>
    <property type="match status" value="1"/>
</dbReference>
<dbReference type="Pfam" id="PF19288">
    <property type="entry name" value="CofH_C"/>
    <property type="match status" value="1"/>
</dbReference>
<feature type="binding site" evidence="8">
    <location>
        <position position="184"/>
    </location>
    <ligand>
        <name>S-adenosyl-L-methionine</name>
        <dbReference type="ChEBI" id="CHEBI:59789"/>
    </ligand>
</feature>
<dbReference type="InterPro" id="IPR007197">
    <property type="entry name" value="rSAM"/>
</dbReference>
<dbReference type="RefSeq" id="WP_009180751.1">
    <property type="nucleotide sequence ID" value="NZ_CM001368.1"/>
</dbReference>
<dbReference type="PANTHER" id="PTHR43076">
    <property type="entry name" value="FO SYNTHASE (COFH)"/>
    <property type="match status" value="1"/>
</dbReference>
<dbReference type="GO" id="GO:0009234">
    <property type="term" value="P:menaquinone biosynthetic process"/>
    <property type="evidence" value="ECO:0007669"/>
    <property type="project" value="UniProtKB-UniRule"/>
</dbReference>
<dbReference type="EC" id="2.5.1.120" evidence="6"/>
<dbReference type="Proteomes" id="UP000004662">
    <property type="component" value="Chromosome"/>
</dbReference>
<dbReference type="UniPathway" id="UPA00079"/>
<evidence type="ECO:0000256" key="7">
    <source>
        <dbReference type="PIRSR" id="PIRSR004762-1"/>
    </source>
</evidence>
<evidence type="ECO:0000259" key="9">
    <source>
        <dbReference type="PROSITE" id="PS51918"/>
    </source>
</evidence>
<sequence>MNAMTPPPGDDIAAILDKARSRQRLTPDEALILAVAAPLHDLCAAAMDDRLARHGRNAYYVHNVHVNFTNVCVNACRFCAFSKTKGAPGARTLSAADIVADLDARGDAPIREIHVVGGLNPELPLEYYLDMLRAIAKARPDAGIKAFTAVEVAHLADTRGVSEFEILSALREAGLMMLPGGGAEVFSPALRARLCPEKITGERWLQIHATAHGMGLPTNATMLFGHIESWADRVAHLSALRDLQDLTGGFTCFIPLAYQPANNTLGAKGPDGVTVLRLMALSRLFLDNIPHLKAYWAMLGIKAAQMALWAGADDFDGTIVEERIGHAAGADSPKGLTLSELRHAIEAAGMVPVERTPDFKPLGSSRP</sequence>
<dbReference type="EMBL" id="CM001368">
    <property type="protein sequence ID" value="EHJ47347.1"/>
    <property type="molecule type" value="Genomic_DNA"/>
</dbReference>
<keyword evidence="6" id="KW-0808">Transferase</keyword>
<comment type="pathway">
    <text evidence="6">Quinol/quinone metabolism; menaquinone biosynthesis.</text>
</comment>
<keyword evidence="5 6" id="KW-0411">Iron-sulfur</keyword>
<evidence type="ECO:0000256" key="6">
    <source>
        <dbReference type="HAMAP-Rule" id="MF_00993"/>
    </source>
</evidence>
<keyword evidence="3 6" id="KW-0479">Metal-binding</keyword>
<dbReference type="eggNOG" id="COG1060">
    <property type="taxonomic scope" value="Bacteria"/>
</dbReference>
<accession>G7Q7N8</accession>
<dbReference type="PROSITE" id="PS51918">
    <property type="entry name" value="RADICAL_SAM"/>
    <property type="match status" value="1"/>
</dbReference>